<feature type="domain" description="FP protein C-terminal" evidence="4">
    <location>
        <begin position="282"/>
        <end position="330"/>
    </location>
</feature>
<evidence type="ECO:0000259" key="4">
    <source>
        <dbReference type="Pfam" id="PF25298"/>
    </source>
</evidence>
<dbReference type="GO" id="GO:0008270">
    <property type="term" value="F:zinc ion binding"/>
    <property type="evidence" value="ECO:0007669"/>
    <property type="project" value="UniProtKB-KW"/>
</dbReference>
<dbReference type="InterPro" id="IPR011011">
    <property type="entry name" value="Znf_FYVE_PHD"/>
</dbReference>
<comment type="caution">
    <text evidence="5">The sequence shown here is derived from an EMBL/GenBank/DDBJ whole genome shotgun (WGS) entry which is preliminary data.</text>
</comment>
<dbReference type="InterPro" id="IPR057251">
    <property type="entry name" value="FP_C"/>
</dbReference>
<name>A0A6A4KNL8_APOLU</name>
<keyword evidence="1" id="KW-0479">Metal-binding</keyword>
<dbReference type="CDD" id="cd15489">
    <property type="entry name" value="PHD_SF"/>
    <property type="match status" value="1"/>
</dbReference>
<dbReference type="PROSITE" id="PS01359">
    <property type="entry name" value="ZF_PHD_1"/>
    <property type="match status" value="1"/>
</dbReference>
<protein>
    <recommendedName>
        <fullName evidence="4">FP protein C-terminal domain-containing protein</fullName>
    </recommendedName>
</protein>
<dbReference type="InterPro" id="IPR019786">
    <property type="entry name" value="Zinc_finger_PHD-type_CS"/>
</dbReference>
<keyword evidence="6" id="KW-1185">Reference proteome</keyword>
<accession>A0A6A4KNL8</accession>
<proteinExistence type="predicted"/>
<dbReference type="AlphaFoldDB" id="A0A6A4KNL8"/>
<evidence type="ECO:0000313" key="6">
    <source>
        <dbReference type="Proteomes" id="UP000466442"/>
    </source>
</evidence>
<dbReference type="EMBL" id="WIXP02000001">
    <property type="protein sequence ID" value="KAF6215731.1"/>
    <property type="molecule type" value="Genomic_DNA"/>
</dbReference>
<dbReference type="Gene3D" id="3.30.40.10">
    <property type="entry name" value="Zinc/RING finger domain, C3HC4 (zinc finger)"/>
    <property type="match status" value="1"/>
</dbReference>
<gene>
    <name evidence="5" type="ORF">GE061_000063</name>
</gene>
<dbReference type="Proteomes" id="UP000466442">
    <property type="component" value="Linkage Group LG1"/>
</dbReference>
<dbReference type="SUPFAM" id="SSF57903">
    <property type="entry name" value="FYVE/PHD zinc finger"/>
    <property type="match status" value="1"/>
</dbReference>
<dbReference type="OrthoDB" id="6587998at2759"/>
<organism evidence="5 6">
    <name type="scientific">Apolygus lucorum</name>
    <name type="common">Small green plant bug</name>
    <name type="synonym">Lygocoris lucorum</name>
    <dbReference type="NCBI Taxonomy" id="248454"/>
    <lineage>
        <taxon>Eukaryota</taxon>
        <taxon>Metazoa</taxon>
        <taxon>Ecdysozoa</taxon>
        <taxon>Arthropoda</taxon>
        <taxon>Hexapoda</taxon>
        <taxon>Insecta</taxon>
        <taxon>Pterygota</taxon>
        <taxon>Neoptera</taxon>
        <taxon>Paraneoptera</taxon>
        <taxon>Hemiptera</taxon>
        <taxon>Heteroptera</taxon>
        <taxon>Panheteroptera</taxon>
        <taxon>Cimicomorpha</taxon>
        <taxon>Miridae</taxon>
        <taxon>Mirini</taxon>
        <taxon>Apolygus</taxon>
    </lineage>
</organism>
<sequence>MSGKCVKCEKGFPYNAYKMKCGTCKGQYHLECVKFTREVYLFHKENRKIWTCDGCFKVNRKSISSGNSIDGSPTPSVKDDGDADIIIALIISFRQEVRANNRSLSSKLEENAKEIKDLKEHLNTYSENIKENTAAISAIRVDLTSIEVKHDELQVQNTELKGYIKRLEDRLLDSEQNALIKTVEISGIPISPGFSVTECVLSVGDAIKFDMNESMIDNCFRRRLLTGSTQPGVISLTFNRQQEKDKFVSLARKKRDLSIRDIGIIEGEHNRIYVNESLTFVKRQILKQAKIFKRNHNFKFVWVRNGRILMKKDEESIPVDIKKIEDFDELISKNGQPSH</sequence>
<evidence type="ECO:0000256" key="1">
    <source>
        <dbReference type="ARBA" id="ARBA00022723"/>
    </source>
</evidence>
<dbReference type="Pfam" id="PF25298">
    <property type="entry name" value="Baculo_FP_2nd"/>
    <property type="match status" value="1"/>
</dbReference>
<evidence type="ECO:0000313" key="5">
    <source>
        <dbReference type="EMBL" id="KAF6215731.1"/>
    </source>
</evidence>
<evidence type="ECO:0000256" key="3">
    <source>
        <dbReference type="ARBA" id="ARBA00022833"/>
    </source>
</evidence>
<dbReference type="Gene3D" id="1.20.5.340">
    <property type="match status" value="1"/>
</dbReference>
<keyword evidence="2" id="KW-0863">Zinc-finger</keyword>
<reference evidence="5" key="1">
    <citation type="journal article" date="2021" name="Mol. Ecol. Resour.">
        <title>Apolygus lucorum genome provides insights into omnivorousness and mesophyll feeding.</title>
        <authorList>
            <person name="Liu Y."/>
            <person name="Liu H."/>
            <person name="Wang H."/>
            <person name="Huang T."/>
            <person name="Liu B."/>
            <person name="Yang B."/>
            <person name="Yin L."/>
            <person name="Li B."/>
            <person name="Zhang Y."/>
            <person name="Zhang S."/>
            <person name="Jiang F."/>
            <person name="Zhang X."/>
            <person name="Ren Y."/>
            <person name="Wang B."/>
            <person name="Wang S."/>
            <person name="Lu Y."/>
            <person name="Wu K."/>
            <person name="Fan W."/>
            <person name="Wang G."/>
        </authorList>
    </citation>
    <scope>NUCLEOTIDE SEQUENCE</scope>
    <source>
        <strain evidence="5">12Hb</strain>
    </source>
</reference>
<dbReference type="InterPro" id="IPR013083">
    <property type="entry name" value="Znf_RING/FYVE/PHD"/>
</dbReference>
<keyword evidence="3" id="KW-0862">Zinc</keyword>
<evidence type="ECO:0000256" key="2">
    <source>
        <dbReference type="ARBA" id="ARBA00022771"/>
    </source>
</evidence>